<sequence length="174" mass="20802">MCTVYTNIHHGRKDSRALLRNLSDQRTLWIDHDSNSRIRWSRYCLGTISTLNHLQNCCQAFRLSPDNGYRYRLSYVVPYISMRRCDIDSFESPYTIVQIPVLASLLVYHYHHRRAVRLFVTVGTDRLSVEYRILHTYRLFSLCQCRCMVAVSRFQVRIDVYRLHSELWTWCTSN</sequence>
<evidence type="ECO:0000313" key="1">
    <source>
        <dbReference type="EMBL" id="ABO37251.1"/>
    </source>
</evidence>
<dbReference type="GeneID" id="5076141"/>
<dbReference type="EMBL" id="EF133465">
    <property type="protein sequence ID" value="ABO37251.1"/>
    <property type="molecule type" value="Genomic_DNA"/>
</dbReference>
<dbReference type="Proteomes" id="UP000001324">
    <property type="component" value="Segment"/>
</dbReference>
<keyword evidence="2" id="KW-1185">Reference proteome</keyword>
<organism evidence="2">
    <name type="scientific">Heliothis virescens ascovirus 3e</name>
    <name type="common">HvAV-3e</name>
    <dbReference type="NCBI Taxonomy" id="260797"/>
    <lineage>
        <taxon>Viruses</taxon>
        <taxon>Varidnaviria</taxon>
        <taxon>Bamfordvirae</taxon>
        <taxon>Nucleocytoviricota</taxon>
        <taxon>Megaviricetes</taxon>
        <taxon>Pimascovirales</taxon>
        <taxon>Pimascovirales incertae sedis</taxon>
        <taxon>Ascoviridae</taxon>
        <taxon>Ascovirus</taxon>
        <taxon>Ascovirus hvav3a</taxon>
    </lineage>
</organism>
<dbReference type="RefSeq" id="YP_001110917.1">
    <property type="nucleotide sequence ID" value="NC_009233.1"/>
</dbReference>
<reference evidence="1 2" key="1">
    <citation type="journal article" date="2007" name="J. Gen. Virol.">
        <title>Sequence and organization of the Heliothis virescens ascovirus genome.</title>
        <authorList>
            <person name="Asgari S."/>
            <person name="Davis J."/>
            <person name="Wood D."/>
            <person name="Wilson P."/>
            <person name="McGrath A."/>
        </authorList>
    </citation>
    <scope>NUCLEOTIDE SEQUENCE [LARGE SCALE GENOMIC DNA]</scope>
    <source>
        <strain evidence="2">HvAv-3e</strain>
    </source>
</reference>
<protein>
    <submittedName>
        <fullName evidence="1">Uncharacterized protein</fullName>
    </submittedName>
</protein>
<name>A4KXC0_HVAVE</name>
<accession>A4KXC0</accession>
<organismHost>
    <name type="scientific">Noctuidae</name>
    <name type="common">owlet moths</name>
    <dbReference type="NCBI Taxonomy" id="7100"/>
</organismHost>
<dbReference type="KEGG" id="vg:5076141"/>
<proteinExistence type="predicted"/>
<evidence type="ECO:0000313" key="2">
    <source>
        <dbReference type="Proteomes" id="UP000001324"/>
    </source>
</evidence>